<dbReference type="GO" id="GO:0016747">
    <property type="term" value="F:acyltransferase activity, transferring groups other than amino-acyl groups"/>
    <property type="evidence" value="ECO:0007669"/>
    <property type="project" value="InterPro"/>
</dbReference>
<organism evidence="4 5">
    <name type="scientific">Proteiniclasticum aestuarii</name>
    <dbReference type="NCBI Taxonomy" id="2817862"/>
    <lineage>
        <taxon>Bacteria</taxon>
        <taxon>Bacillati</taxon>
        <taxon>Bacillota</taxon>
        <taxon>Clostridia</taxon>
        <taxon>Eubacteriales</taxon>
        <taxon>Clostridiaceae</taxon>
        <taxon>Proteiniclasticum</taxon>
    </lineage>
</organism>
<reference evidence="4" key="1">
    <citation type="submission" date="2021-03" db="EMBL/GenBank/DDBJ databases">
        <title>Proteiniclasticum marinus sp. nov., isolated from tidal flat sediment.</title>
        <authorList>
            <person name="Namirimu T."/>
            <person name="Yang J.-A."/>
            <person name="Yang S.-H."/>
            <person name="Kim Y.-J."/>
            <person name="Kwon K.K."/>
        </authorList>
    </citation>
    <scope>NUCLEOTIDE SEQUENCE</scope>
    <source>
        <strain evidence="4">SCR006</strain>
    </source>
</reference>
<dbReference type="PROSITE" id="PS51186">
    <property type="entry name" value="GNAT"/>
    <property type="match status" value="1"/>
</dbReference>
<dbReference type="AlphaFoldDB" id="A0A939KGT8"/>
<gene>
    <name evidence="4" type="ORF">J3A84_12600</name>
</gene>
<keyword evidence="1" id="KW-0808">Transferase</keyword>
<dbReference type="RefSeq" id="WP_207600395.1">
    <property type="nucleotide sequence ID" value="NZ_JAFNJU010000010.1"/>
</dbReference>
<dbReference type="EMBL" id="JAFNJU010000010">
    <property type="protein sequence ID" value="MBO1265872.1"/>
    <property type="molecule type" value="Genomic_DNA"/>
</dbReference>
<dbReference type="SUPFAM" id="SSF55729">
    <property type="entry name" value="Acyl-CoA N-acyltransferases (Nat)"/>
    <property type="match status" value="1"/>
</dbReference>
<keyword evidence="5" id="KW-1185">Reference proteome</keyword>
<feature type="domain" description="N-acetyltransferase" evidence="3">
    <location>
        <begin position="2"/>
        <end position="144"/>
    </location>
</feature>
<name>A0A939KGT8_9CLOT</name>
<dbReference type="InterPro" id="IPR016181">
    <property type="entry name" value="Acyl_CoA_acyltransferase"/>
</dbReference>
<evidence type="ECO:0000313" key="5">
    <source>
        <dbReference type="Proteomes" id="UP000664218"/>
    </source>
</evidence>
<evidence type="ECO:0000313" key="4">
    <source>
        <dbReference type="EMBL" id="MBO1265872.1"/>
    </source>
</evidence>
<keyword evidence="2" id="KW-0012">Acyltransferase</keyword>
<sequence>MNKIRKFDEKMTDDVLRIWLDVNQEAHDFIPCSYWEKSIRNMKKELSDLNIYVYESNGVVKGFVKMTKDNHILGVYVDRPYRREGIGSKLLMKCKEEREKLTLEVYLKNENALEFYKKHGFRHYRHQVDLRTIEREFVMKWSNRN</sequence>
<dbReference type="Proteomes" id="UP000664218">
    <property type="component" value="Unassembled WGS sequence"/>
</dbReference>
<accession>A0A939KGT8</accession>
<evidence type="ECO:0000256" key="1">
    <source>
        <dbReference type="ARBA" id="ARBA00022679"/>
    </source>
</evidence>
<dbReference type="Gene3D" id="3.40.630.30">
    <property type="match status" value="1"/>
</dbReference>
<protein>
    <submittedName>
        <fullName evidence="4">GNAT family N-acetyltransferase</fullName>
    </submittedName>
</protein>
<proteinExistence type="predicted"/>
<dbReference type="PANTHER" id="PTHR43800:SF1">
    <property type="entry name" value="PEPTIDYL-LYSINE N-ACETYLTRANSFERASE YJAB"/>
    <property type="match status" value="1"/>
</dbReference>
<dbReference type="InterPro" id="IPR000182">
    <property type="entry name" value="GNAT_dom"/>
</dbReference>
<comment type="caution">
    <text evidence="4">The sequence shown here is derived from an EMBL/GenBank/DDBJ whole genome shotgun (WGS) entry which is preliminary data.</text>
</comment>
<evidence type="ECO:0000256" key="2">
    <source>
        <dbReference type="ARBA" id="ARBA00023315"/>
    </source>
</evidence>
<dbReference type="Pfam" id="PF13508">
    <property type="entry name" value="Acetyltransf_7"/>
    <property type="match status" value="1"/>
</dbReference>
<evidence type="ECO:0000259" key="3">
    <source>
        <dbReference type="PROSITE" id="PS51186"/>
    </source>
</evidence>
<dbReference type="CDD" id="cd04301">
    <property type="entry name" value="NAT_SF"/>
    <property type="match status" value="1"/>
</dbReference>
<dbReference type="PANTHER" id="PTHR43800">
    <property type="entry name" value="PEPTIDYL-LYSINE N-ACETYLTRANSFERASE YJAB"/>
    <property type="match status" value="1"/>
</dbReference>